<sequence length="96" mass="10871">MKNWRKPRAPARFSVTMRTDGEAHRVVIVNVHEDGAGIYGVPHLEPGTAVDLTFLHHSIPALIMWRHRYTAGVKFDTPISDKMVARIRRLSRSQAA</sequence>
<comment type="caution">
    <text evidence="2">The sequence shown here is derived from an EMBL/GenBank/DDBJ whole genome shotgun (WGS) entry which is preliminary data.</text>
</comment>
<dbReference type="EMBL" id="QBKS01000002">
    <property type="protein sequence ID" value="PTX54279.1"/>
    <property type="molecule type" value="Genomic_DNA"/>
</dbReference>
<feature type="domain" description="PilZ" evidence="1">
    <location>
        <begin position="5"/>
        <end position="91"/>
    </location>
</feature>
<dbReference type="Proteomes" id="UP000243978">
    <property type="component" value="Unassembled WGS sequence"/>
</dbReference>
<dbReference type="Pfam" id="PF07238">
    <property type="entry name" value="PilZ"/>
    <property type="match status" value="1"/>
</dbReference>
<proteinExistence type="predicted"/>
<dbReference type="AlphaFoldDB" id="A0A2T6BDZ1"/>
<evidence type="ECO:0000259" key="1">
    <source>
        <dbReference type="Pfam" id="PF07238"/>
    </source>
</evidence>
<gene>
    <name evidence="2" type="ORF">C8N43_3092</name>
</gene>
<keyword evidence="3" id="KW-1185">Reference proteome</keyword>
<evidence type="ECO:0000313" key="3">
    <source>
        <dbReference type="Proteomes" id="UP000243978"/>
    </source>
</evidence>
<dbReference type="OrthoDB" id="7841314at2"/>
<reference evidence="2 3" key="1">
    <citation type="submission" date="2018-04" db="EMBL/GenBank/DDBJ databases">
        <title>Genomic Encyclopedia of Archaeal and Bacterial Type Strains, Phase II (KMG-II): from individual species to whole genera.</title>
        <authorList>
            <person name="Goeker M."/>
        </authorList>
    </citation>
    <scope>NUCLEOTIDE SEQUENCE [LARGE SCALE GENOMIC DNA]</scope>
    <source>
        <strain evidence="2 3">DSM 100977</strain>
    </source>
</reference>
<dbReference type="InterPro" id="IPR009875">
    <property type="entry name" value="PilZ_domain"/>
</dbReference>
<organism evidence="2 3">
    <name type="scientific">Litoreibacter ponti</name>
    <dbReference type="NCBI Taxonomy" id="1510457"/>
    <lineage>
        <taxon>Bacteria</taxon>
        <taxon>Pseudomonadati</taxon>
        <taxon>Pseudomonadota</taxon>
        <taxon>Alphaproteobacteria</taxon>
        <taxon>Rhodobacterales</taxon>
        <taxon>Roseobacteraceae</taxon>
        <taxon>Litoreibacter</taxon>
    </lineage>
</organism>
<accession>A0A2T6BDZ1</accession>
<name>A0A2T6BDZ1_9RHOB</name>
<dbReference type="GO" id="GO:0035438">
    <property type="term" value="F:cyclic-di-GMP binding"/>
    <property type="evidence" value="ECO:0007669"/>
    <property type="project" value="InterPro"/>
</dbReference>
<dbReference type="SUPFAM" id="SSF141371">
    <property type="entry name" value="PilZ domain-like"/>
    <property type="match status" value="1"/>
</dbReference>
<evidence type="ECO:0000313" key="2">
    <source>
        <dbReference type="EMBL" id="PTX54279.1"/>
    </source>
</evidence>
<protein>
    <submittedName>
        <fullName evidence="2">PilZ domain-containing protein</fullName>
    </submittedName>
</protein>
<dbReference type="RefSeq" id="WP_107846629.1">
    <property type="nucleotide sequence ID" value="NZ_QBKS01000002.1"/>
</dbReference>